<comment type="subcellular location">
    <subcellularLocation>
        <location evidence="1">Chromosome</location>
    </subcellularLocation>
</comment>
<dbReference type="PANTHER" id="PTHR46450">
    <property type="entry name" value="INACTIVE HISTONE-LYSINE N-METHYLTRANSFERASE SUVR1-RELATED"/>
    <property type="match status" value="1"/>
</dbReference>
<name>A0A7I8IXV6_SPIIN</name>
<evidence type="ECO:0000259" key="3">
    <source>
        <dbReference type="PROSITE" id="PS50280"/>
    </source>
</evidence>
<dbReference type="Proteomes" id="UP001189122">
    <property type="component" value="Unassembled WGS sequence"/>
</dbReference>
<reference evidence="5 6" key="1">
    <citation type="submission" date="2019-12" db="EMBL/GenBank/DDBJ databases">
        <authorList>
            <person name="Scholz U."/>
            <person name="Mascher M."/>
            <person name="Fiebig A."/>
        </authorList>
    </citation>
    <scope>NUCLEOTIDE SEQUENCE</scope>
</reference>
<accession>A0A7I8IXV6</accession>
<dbReference type="PANTHER" id="PTHR46450:SF24">
    <property type="entry name" value="HISTONE-LYSINE N-METHYLTRANSFERASE SUVR4"/>
    <property type="match status" value="1"/>
</dbReference>
<evidence type="ECO:0000256" key="2">
    <source>
        <dbReference type="ARBA" id="ARBA00022454"/>
    </source>
</evidence>
<dbReference type="Pfam" id="PF00856">
    <property type="entry name" value="SET"/>
    <property type="match status" value="1"/>
</dbReference>
<dbReference type="EMBL" id="LR743594">
    <property type="protein sequence ID" value="CAA2622961.1"/>
    <property type="molecule type" value="Genomic_DNA"/>
</dbReference>
<dbReference type="InterPro" id="IPR025776">
    <property type="entry name" value="SUVR4/1/2"/>
</dbReference>
<evidence type="ECO:0000259" key="4">
    <source>
        <dbReference type="PROSITE" id="PS50867"/>
    </source>
</evidence>
<dbReference type="CDD" id="cd10538">
    <property type="entry name" value="SET_SETDB-like"/>
    <property type="match status" value="1"/>
</dbReference>
<feature type="domain" description="SET" evidence="3">
    <location>
        <begin position="522"/>
        <end position="659"/>
    </location>
</feature>
<dbReference type="Gene3D" id="1.10.8.850">
    <property type="entry name" value="Histone-lysine N methyltransferase , C-terminal domain-like"/>
    <property type="match status" value="1"/>
</dbReference>
<dbReference type="PROSITE" id="PS51580">
    <property type="entry name" value="SAM_MT43_3"/>
    <property type="match status" value="1"/>
</dbReference>
<dbReference type="SMART" id="SM00317">
    <property type="entry name" value="SET"/>
    <property type="match status" value="1"/>
</dbReference>
<gene>
    <name evidence="5" type="ORF">SI7747_07008917</name>
</gene>
<dbReference type="InterPro" id="IPR007728">
    <property type="entry name" value="Pre-SET_dom"/>
</dbReference>
<dbReference type="SMART" id="SM00468">
    <property type="entry name" value="PreSET"/>
    <property type="match status" value="1"/>
</dbReference>
<evidence type="ECO:0000313" key="5">
    <source>
        <dbReference type="EMBL" id="CAA2622961.1"/>
    </source>
</evidence>
<dbReference type="Pfam" id="PF10440">
    <property type="entry name" value="WIYLD"/>
    <property type="match status" value="1"/>
</dbReference>
<dbReference type="PROSITE" id="PS50867">
    <property type="entry name" value="PRE_SET"/>
    <property type="match status" value="1"/>
</dbReference>
<dbReference type="GO" id="GO:0042054">
    <property type="term" value="F:histone methyltransferase activity"/>
    <property type="evidence" value="ECO:0007669"/>
    <property type="project" value="InterPro"/>
</dbReference>
<proteinExistence type="predicted"/>
<dbReference type="PROSITE" id="PS50280">
    <property type="entry name" value="SET"/>
    <property type="match status" value="1"/>
</dbReference>
<dbReference type="InterPro" id="IPR018848">
    <property type="entry name" value="WIYLD_domain"/>
</dbReference>
<dbReference type="InterPro" id="IPR001214">
    <property type="entry name" value="SET_dom"/>
</dbReference>
<organism evidence="5">
    <name type="scientific">Spirodela intermedia</name>
    <name type="common">Intermediate duckweed</name>
    <dbReference type="NCBI Taxonomy" id="51605"/>
    <lineage>
        <taxon>Eukaryota</taxon>
        <taxon>Viridiplantae</taxon>
        <taxon>Streptophyta</taxon>
        <taxon>Embryophyta</taxon>
        <taxon>Tracheophyta</taxon>
        <taxon>Spermatophyta</taxon>
        <taxon>Magnoliopsida</taxon>
        <taxon>Liliopsida</taxon>
        <taxon>Araceae</taxon>
        <taxon>Lemnoideae</taxon>
        <taxon>Spirodela</taxon>
    </lineage>
</organism>
<dbReference type="InterPro" id="IPR043017">
    <property type="entry name" value="WIYLD_dom_sf"/>
</dbReference>
<keyword evidence="6" id="KW-1185">Reference proteome</keyword>
<dbReference type="Gene3D" id="2.170.270.10">
    <property type="entry name" value="SET domain"/>
    <property type="match status" value="1"/>
</dbReference>
<dbReference type="EMBL" id="CACRZD030000007">
    <property type="protein sequence ID" value="CAA6662532.1"/>
    <property type="molecule type" value="Genomic_DNA"/>
</dbReference>
<dbReference type="GO" id="GO:0005634">
    <property type="term" value="C:nucleus"/>
    <property type="evidence" value="ECO:0007669"/>
    <property type="project" value="InterPro"/>
</dbReference>
<dbReference type="GO" id="GO:0005694">
    <property type="term" value="C:chromosome"/>
    <property type="evidence" value="ECO:0007669"/>
    <property type="project" value="UniProtKB-SubCell"/>
</dbReference>
<protein>
    <submittedName>
        <fullName evidence="5">Uncharacterized protein</fullName>
    </submittedName>
</protein>
<dbReference type="InterPro" id="IPR046341">
    <property type="entry name" value="SET_dom_sf"/>
</dbReference>
<dbReference type="GO" id="GO:0008270">
    <property type="term" value="F:zinc ion binding"/>
    <property type="evidence" value="ECO:0007669"/>
    <property type="project" value="InterPro"/>
</dbReference>
<sequence length="703" mass="79152">MGSRAERGKRAMEAMRSMGFPSSRTKSVLKRLLNACENNWEHIEAENYWLLVEAILEEDEPEHMLADTSLQQENIEHEWSLVHRSPEKVEKTLCLREPKIEPDLYPMLGGDAQMDNNDPITCEPPCVELPISVVHPLLAAKEQSSSSSKAHCQMPSSITEPAILTAQNVNEDNDLTRIRNKGGTNVEITNVVESTNNIEIASSTIGEKKVSLLYNVAGFPDFHMPSFESVLKRVEDRCLRSYRILDPRFSLMNIMKEVCKSVLELGTDLAADKQEDPIRIIPSLDSLKASGIKIFSGGASSRNFTGFQSINAPFSMVNNELRCSEDYRHKGKAIEDTSHAVKRNGNDTSGSSSELALVCQHEPALGSVRPVHDISDISKGEERVRIPIVNEFSSERWPPHFSYIPHSIVYQNAYLNFSLARIGDEDYCSDCFGDCLSASIPCACARETGGEFAYTPDGLLKKEFLDECISVRHDPPKHRLVYCKDCPLERSKNDVNPDDCKGHLVRKFIKECWSKCGCNKQCGNRVVQQGIACNLQVLGLRTTDDLPRGAFICEYVGEVLTNMELYDRTLKTTANSRHTYPVLLDADWGSEGVLKDEEALCLDGTFYGNVARFINHRCFDANLVEVPVEVETPDRHYYHIAFFTARKIEAFEELTWHLPCPAGLRIDFDDHEHPIKAFRCLCGSRGCRDRGRSRGRVKYLRST</sequence>
<dbReference type="Pfam" id="PF05033">
    <property type="entry name" value="Pre-SET"/>
    <property type="match status" value="1"/>
</dbReference>
<evidence type="ECO:0000313" key="6">
    <source>
        <dbReference type="Proteomes" id="UP001189122"/>
    </source>
</evidence>
<feature type="domain" description="Pre-SET" evidence="4">
    <location>
        <begin position="427"/>
        <end position="530"/>
    </location>
</feature>
<keyword evidence="2" id="KW-0158">Chromosome</keyword>
<evidence type="ECO:0000256" key="1">
    <source>
        <dbReference type="ARBA" id="ARBA00004286"/>
    </source>
</evidence>
<dbReference type="SUPFAM" id="SSF82199">
    <property type="entry name" value="SET domain"/>
    <property type="match status" value="1"/>
</dbReference>
<dbReference type="AlphaFoldDB" id="A0A7I8IXV6"/>